<protein>
    <recommendedName>
        <fullName evidence="3">F-box domain-containing protein</fullName>
    </recommendedName>
</protein>
<name>A0A553IE34_9PEZI</name>
<dbReference type="OrthoDB" id="3594971at2759"/>
<dbReference type="EMBL" id="VFLP01000002">
    <property type="protein sequence ID" value="TRX98461.1"/>
    <property type="molecule type" value="Genomic_DNA"/>
</dbReference>
<evidence type="ECO:0000313" key="1">
    <source>
        <dbReference type="EMBL" id="TRX98461.1"/>
    </source>
</evidence>
<accession>A0A553IE34</accession>
<sequence>MLKFQCSWRYVQDELYRGDFWVPSDILPLGCFQSNKVKLHIENLPLQDFRTERYNPYLRAIPTGNLTSLIMATPTLPLTARVESLKGLLLDSPRLETFRYNDRGQGTQFEFGGNERLPAFKELSLRSYYWKHNLTTVRQHWDFSEIRHLEMIDVPLGPFLNSVCFEDFQHLHTLHFEDFSAHQVSRRPDTTRAQYLLIKQIRALIDLQITCHIRSFPIDGILQHATSLKSLRFRDYTGFADEHRPCPTVKIEDLYIMSHELVNLHTLELDMDERCCEPHHFLHTLCSFRQLNTLTIHIQTALDPLKDIDTTIDPDCERAIYILSLLVQGKQTALWRSVTINVGGWKPIMMRRMSVPWRELHSRGLYAERCFIMEKQENGALAVREEPPIRAS</sequence>
<keyword evidence="2" id="KW-1185">Reference proteome</keyword>
<reference evidence="2" key="1">
    <citation type="submission" date="2019-06" db="EMBL/GenBank/DDBJ databases">
        <title>Draft genome sequence of the griseofulvin-producing fungus Xylaria cubensis strain G536.</title>
        <authorList>
            <person name="Mead M.E."/>
            <person name="Raja H.A."/>
            <person name="Steenwyk J.L."/>
            <person name="Knowles S.L."/>
            <person name="Oberlies N.H."/>
            <person name="Rokas A."/>
        </authorList>
    </citation>
    <scope>NUCLEOTIDE SEQUENCE [LARGE SCALE GENOMIC DNA]</scope>
    <source>
        <strain evidence="2">G536</strain>
    </source>
</reference>
<organism evidence="1 2">
    <name type="scientific">Xylaria flabelliformis</name>
    <dbReference type="NCBI Taxonomy" id="2512241"/>
    <lineage>
        <taxon>Eukaryota</taxon>
        <taxon>Fungi</taxon>
        <taxon>Dikarya</taxon>
        <taxon>Ascomycota</taxon>
        <taxon>Pezizomycotina</taxon>
        <taxon>Sordariomycetes</taxon>
        <taxon>Xylariomycetidae</taxon>
        <taxon>Xylariales</taxon>
        <taxon>Xylariaceae</taxon>
        <taxon>Xylaria</taxon>
    </lineage>
</organism>
<evidence type="ECO:0000313" key="2">
    <source>
        <dbReference type="Proteomes" id="UP000319160"/>
    </source>
</evidence>
<evidence type="ECO:0008006" key="3">
    <source>
        <dbReference type="Google" id="ProtNLM"/>
    </source>
</evidence>
<comment type="caution">
    <text evidence="1">The sequence shown here is derived from an EMBL/GenBank/DDBJ whole genome shotgun (WGS) entry which is preliminary data.</text>
</comment>
<gene>
    <name evidence="1" type="ORF">FHL15_000535</name>
</gene>
<dbReference type="Proteomes" id="UP000319160">
    <property type="component" value="Unassembled WGS sequence"/>
</dbReference>
<proteinExistence type="predicted"/>
<dbReference type="AlphaFoldDB" id="A0A553IE34"/>